<keyword evidence="3" id="KW-1185">Reference proteome</keyword>
<evidence type="ECO:0000256" key="1">
    <source>
        <dbReference type="SAM" id="MobiDB-lite"/>
    </source>
</evidence>
<accession>A0A3N4JZ12</accession>
<name>A0A3N4JZ12_9PEZI</name>
<proteinExistence type="predicted"/>
<dbReference type="OrthoDB" id="5273928at2759"/>
<gene>
    <name evidence="2" type="ORF">L873DRAFT_1686024</name>
</gene>
<dbReference type="Proteomes" id="UP000276215">
    <property type="component" value="Unassembled WGS sequence"/>
</dbReference>
<protein>
    <submittedName>
        <fullName evidence="2">Uncharacterized protein</fullName>
    </submittedName>
</protein>
<sequence length="411" mass="46389">MYSHHRPNRRGKPPEAAIITQYKNFIKNSQRDENGNRFLEAIIPMATGDWTRINRRRPTLHPRPPEIFDGDVPTTGVQSLHILTRRVLNKNIEEFPFESLKSIPWLIMKPVWGDVLVTSRDSFRVWSAFASAYGDEPGFLCHSRTLNDGPTMERLRIEKLAYTISIGSLIGPISNDQGMWIVYLNLLYSKGYTRDELLCIPEIPNLVVLNFPYTSNGQVSTLDDGVIRSWSRSASRDGKLSKLKILILRNHPSITNESPKYLSWIKSLEIVELTDTLITNHAPYWNVHWEHDTSELWKELSTTAGIVRAFRKQQPESEKSILILQIGDYVIRSSGEHRHNIFILKRIENSTVKQAKRKGPSAGSSNSSNPPSSPPGPAKKRKGVRDSKKKDIGNLLVEFGCGRGGGEGASA</sequence>
<feature type="compositionally biased region" description="Low complexity" evidence="1">
    <location>
        <begin position="360"/>
        <end position="370"/>
    </location>
</feature>
<reference evidence="2 3" key="1">
    <citation type="journal article" date="2018" name="Nat. Ecol. Evol.">
        <title>Pezizomycetes genomes reveal the molecular basis of ectomycorrhizal truffle lifestyle.</title>
        <authorList>
            <person name="Murat C."/>
            <person name="Payen T."/>
            <person name="Noel B."/>
            <person name="Kuo A."/>
            <person name="Morin E."/>
            <person name="Chen J."/>
            <person name="Kohler A."/>
            <person name="Krizsan K."/>
            <person name="Balestrini R."/>
            <person name="Da Silva C."/>
            <person name="Montanini B."/>
            <person name="Hainaut M."/>
            <person name="Levati E."/>
            <person name="Barry K.W."/>
            <person name="Belfiori B."/>
            <person name="Cichocki N."/>
            <person name="Clum A."/>
            <person name="Dockter R.B."/>
            <person name="Fauchery L."/>
            <person name="Guy J."/>
            <person name="Iotti M."/>
            <person name="Le Tacon F."/>
            <person name="Lindquist E.A."/>
            <person name="Lipzen A."/>
            <person name="Malagnac F."/>
            <person name="Mello A."/>
            <person name="Molinier V."/>
            <person name="Miyauchi S."/>
            <person name="Poulain J."/>
            <person name="Riccioni C."/>
            <person name="Rubini A."/>
            <person name="Sitrit Y."/>
            <person name="Splivallo R."/>
            <person name="Traeger S."/>
            <person name="Wang M."/>
            <person name="Zifcakova L."/>
            <person name="Wipf D."/>
            <person name="Zambonelli A."/>
            <person name="Paolocci F."/>
            <person name="Nowrousian M."/>
            <person name="Ottonello S."/>
            <person name="Baldrian P."/>
            <person name="Spatafora J.W."/>
            <person name="Henrissat B."/>
            <person name="Nagy L.G."/>
            <person name="Aury J.M."/>
            <person name="Wincker P."/>
            <person name="Grigoriev I.V."/>
            <person name="Bonfante P."/>
            <person name="Martin F.M."/>
        </authorList>
    </citation>
    <scope>NUCLEOTIDE SEQUENCE [LARGE SCALE GENOMIC DNA]</scope>
    <source>
        <strain evidence="2 3">120613-1</strain>
    </source>
</reference>
<feature type="region of interest" description="Disordered" evidence="1">
    <location>
        <begin position="353"/>
        <end position="391"/>
    </location>
</feature>
<evidence type="ECO:0000313" key="2">
    <source>
        <dbReference type="EMBL" id="RPA98924.1"/>
    </source>
</evidence>
<evidence type="ECO:0000313" key="3">
    <source>
        <dbReference type="Proteomes" id="UP000276215"/>
    </source>
</evidence>
<dbReference type="SUPFAM" id="SSF52047">
    <property type="entry name" value="RNI-like"/>
    <property type="match status" value="1"/>
</dbReference>
<organism evidence="2 3">
    <name type="scientific">Choiromyces venosus 120613-1</name>
    <dbReference type="NCBI Taxonomy" id="1336337"/>
    <lineage>
        <taxon>Eukaryota</taxon>
        <taxon>Fungi</taxon>
        <taxon>Dikarya</taxon>
        <taxon>Ascomycota</taxon>
        <taxon>Pezizomycotina</taxon>
        <taxon>Pezizomycetes</taxon>
        <taxon>Pezizales</taxon>
        <taxon>Tuberaceae</taxon>
        <taxon>Choiromyces</taxon>
    </lineage>
</organism>
<dbReference type="EMBL" id="ML120392">
    <property type="protein sequence ID" value="RPA98924.1"/>
    <property type="molecule type" value="Genomic_DNA"/>
</dbReference>
<dbReference type="AlphaFoldDB" id="A0A3N4JZ12"/>